<dbReference type="NCBIfam" id="TIGR02094">
    <property type="entry name" value="more_P_ylases"/>
    <property type="match status" value="1"/>
</dbReference>
<dbReference type="Proteomes" id="UP000296706">
    <property type="component" value="Chromosome"/>
</dbReference>
<dbReference type="Gene3D" id="3.40.50.2000">
    <property type="entry name" value="Glycogen Phosphorylase B"/>
    <property type="match status" value="3"/>
</dbReference>
<reference evidence="2 3" key="1">
    <citation type="journal article" date="2019" name="Nat. Commun.">
        <title>A new type of DNA phosphorothioation-based antiviral system in archaea.</title>
        <authorList>
            <person name="Xiong L."/>
            <person name="Liu S."/>
            <person name="Chen S."/>
            <person name="Xiao Y."/>
            <person name="Zhu B."/>
            <person name="Gao Y."/>
            <person name="Zhang Y."/>
            <person name="Chen B."/>
            <person name="Luo J."/>
            <person name="Deng Z."/>
            <person name="Chen X."/>
            <person name="Wang L."/>
            <person name="Chen S."/>
        </authorList>
    </citation>
    <scope>NUCLEOTIDE SEQUENCE [LARGE SCALE GENOMIC DNA]</scope>
    <source>
        <strain evidence="2 3">CBA1105</strain>
    </source>
</reference>
<dbReference type="SUPFAM" id="SSF53756">
    <property type="entry name" value="UDP-Glycosyltransferase/glycogen phosphorylase"/>
    <property type="match status" value="1"/>
</dbReference>
<gene>
    <name evidence="2" type="primary">glgP</name>
    <name evidence="2" type="ORF">DV733_01045</name>
</gene>
<dbReference type="InterPro" id="IPR052182">
    <property type="entry name" value="Glycogen/Maltodextrin_Phosph"/>
</dbReference>
<dbReference type="GO" id="GO:0005975">
    <property type="term" value="P:carbohydrate metabolic process"/>
    <property type="evidence" value="ECO:0007669"/>
    <property type="project" value="InterPro"/>
</dbReference>
<keyword evidence="3" id="KW-1185">Reference proteome</keyword>
<name>A0A4D6H8D9_9EURY</name>
<evidence type="ECO:0000313" key="2">
    <source>
        <dbReference type="EMBL" id="QCC49895.1"/>
    </source>
</evidence>
<dbReference type="Pfam" id="PF00343">
    <property type="entry name" value="Phosphorylase"/>
    <property type="match status" value="1"/>
</dbReference>
<evidence type="ECO:0000256" key="1">
    <source>
        <dbReference type="ARBA" id="ARBA00006047"/>
    </source>
</evidence>
<proteinExistence type="inferred from homology"/>
<evidence type="ECO:0000313" key="3">
    <source>
        <dbReference type="Proteomes" id="UP000296706"/>
    </source>
</evidence>
<accession>A0A4D6H8D9</accession>
<dbReference type="STRING" id="1457250.GCA_000755225_02502"/>
<dbReference type="OrthoDB" id="17863at2157"/>
<protein>
    <submittedName>
        <fullName evidence="2">Alpha-glucan family phosphorylase</fullName>
    </submittedName>
</protein>
<dbReference type="RefSeq" id="WP_049993338.1">
    <property type="nucleotide sequence ID" value="NZ_CP031310.1"/>
</dbReference>
<dbReference type="InterPro" id="IPR000811">
    <property type="entry name" value="Glyco_trans_35"/>
</dbReference>
<dbReference type="GO" id="GO:0008184">
    <property type="term" value="F:glycogen phosphorylase activity"/>
    <property type="evidence" value="ECO:0007669"/>
    <property type="project" value="InterPro"/>
</dbReference>
<dbReference type="GeneID" id="39846411"/>
<organism evidence="2 3">
    <name type="scientific">Halapricum salinum</name>
    <dbReference type="NCBI Taxonomy" id="1457250"/>
    <lineage>
        <taxon>Archaea</taxon>
        <taxon>Methanobacteriati</taxon>
        <taxon>Methanobacteriota</taxon>
        <taxon>Stenosarchaea group</taxon>
        <taxon>Halobacteria</taxon>
        <taxon>Halobacteriales</taxon>
        <taxon>Haloarculaceae</taxon>
        <taxon>Halapricum</taxon>
    </lineage>
</organism>
<dbReference type="GO" id="GO:0030170">
    <property type="term" value="F:pyridoxal phosphate binding"/>
    <property type="evidence" value="ECO:0007669"/>
    <property type="project" value="InterPro"/>
</dbReference>
<dbReference type="KEGG" id="hsn:DV733_01045"/>
<sequence length="567" mass="63783">MAGTSQDGHVAYVSMEYGLENGMNTYNGGLGILAGDVVRGFADLDVDAVGVTLLNEYGLGEQQLDEDGTQHVEPAPWPVEEYCEPLDATVSMTIGGHDVTIGAWRYDVESEHGGTVPVIMLDTDREDNDNWIRELTQRVYAPGKDEGFKLAVYLVLGIGGVRMLDELGYDVSTYHMNEGHASFLTLELLRRNDLDAEAVREQCVFTTHTPVAAAHDEYHYDLLADLMGDLVPIETVKEHSPQGMVHTTRLALNLSRYVNGVAKRHQEVSQEMFPEHAEHIDAITNGAHVPTWVGDDIADLLDENIRDWRVYPTKLQHATLIEDEPLWEAHQAQKRDLIEYVRERTGVELDEDVLTLGFARRAVPYKRAPLLFQDKERLREVVARAGDVQIVYAGKAFPGDEQGKDIIREIYSHAEDLAGEITITYLEDYDMEMGLKLTSGVDVWLNNPRRPREASGTSGMKAAFNGVPQFSTIDGWWVEGHIEGETGWSIGPEPHSPREQRMNDAQEDLVDATALYDTLEQEVLPTYYDDREEWIGIMRNAIAFNGSRYHARRMMEEYLATAYAPEN</sequence>
<dbReference type="PANTHER" id="PTHR42655:SF1">
    <property type="entry name" value="GLYCOGEN PHOSPHORYLASE"/>
    <property type="match status" value="1"/>
</dbReference>
<dbReference type="AlphaFoldDB" id="A0A4D6H8D9"/>
<dbReference type="InterPro" id="IPR011834">
    <property type="entry name" value="Agluc_phsphrylas"/>
</dbReference>
<comment type="similarity">
    <text evidence="1">Belongs to the glycogen phosphorylase family.</text>
</comment>
<dbReference type="EMBL" id="CP031310">
    <property type="protein sequence ID" value="QCC49895.1"/>
    <property type="molecule type" value="Genomic_DNA"/>
</dbReference>
<dbReference type="PANTHER" id="PTHR42655">
    <property type="entry name" value="GLYCOGEN PHOSPHORYLASE"/>
    <property type="match status" value="1"/>
</dbReference>